<dbReference type="KEGG" id="mtr:11424132"/>
<dbReference type="STRING" id="3880.G7K641"/>
<keyword evidence="5" id="KW-0539">Nucleus</keyword>
<dbReference type="GO" id="GO:0006355">
    <property type="term" value="P:regulation of DNA-templated transcription"/>
    <property type="evidence" value="ECO:0000318"/>
    <property type="project" value="GO_Central"/>
</dbReference>
<dbReference type="PROSITE" id="PS50811">
    <property type="entry name" value="WRKY"/>
    <property type="match status" value="1"/>
</dbReference>
<proteinExistence type="predicted"/>
<evidence type="ECO:0000259" key="7">
    <source>
        <dbReference type="PROSITE" id="PS50811"/>
    </source>
</evidence>
<comment type="subcellular location">
    <subcellularLocation>
        <location evidence="1">Nucleus</location>
    </subcellularLocation>
</comment>
<reference evidence="8 10" key="2">
    <citation type="journal article" date="2014" name="BMC Genomics">
        <title>An improved genome release (version Mt4.0) for the model legume Medicago truncatula.</title>
        <authorList>
            <person name="Tang H."/>
            <person name="Krishnakumar V."/>
            <person name="Bidwell S."/>
            <person name="Rosen B."/>
            <person name="Chan A."/>
            <person name="Zhou S."/>
            <person name="Gentzbittel L."/>
            <person name="Childs K.L."/>
            <person name="Yandell M."/>
            <person name="Gundlach H."/>
            <person name="Mayer K.F."/>
            <person name="Schwartz D.C."/>
            <person name="Town C.D."/>
        </authorList>
    </citation>
    <scope>GENOME REANNOTATION</scope>
    <source>
        <strain evidence="9 10">cv. Jemalong A17</strain>
    </source>
</reference>
<organism evidence="8 10">
    <name type="scientific">Medicago truncatula</name>
    <name type="common">Barrel medic</name>
    <name type="synonym">Medicago tribuloides</name>
    <dbReference type="NCBI Taxonomy" id="3880"/>
    <lineage>
        <taxon>Eukaryota</taxon>
        <taxon>Viridiplantae</taxon>
        <taxon>Streptophyta</taxon>
        <taxon>Embryophyta</taxon>
        <taxon>Tracheophyta</taxon>
        <taxon>Spermatophyta</taxon>
        <taxon>Magnoliopsida</taxon>
        <taxon>eudicotyledons</taxon>
        <taxon>Gunneridae</taxon>
        <taxon>Pentapetalae</taxon>
        <taxon>rosids</taxon>
        <taxon>fabids</taxon>
        <taxon>Fabales</taxon>
        <taxon>Fabaceae</taxon>
        <taxon>Papilionoideae</taxon>
        <taxon>50 kb inversion clade</taxon>
        <taxon>NPAAA clade</taxon>
        <taxon>Hologalegina</taxon>
        <taxon>IRL clade</taxon>
        <taxon>Trifolieae</taxon>
        <taxon>Medicago</taxon>
    </lineage>
</organism>
<evidence type="ECO:0000256" key="3">
    <source>
        <dbReference type="ARBA" id="ARBA00023125"/>
    </source>
</evidence>
<reference evidence="9" key="3">
    <citation type="submission" date="2015-04" db="UniProtKB">
        <authorList>
            <consortium name="EnsemblPlants"/>
        </authorList>
    </citation>
    <scope>IDENTIFICATION</scope>
    <source>
        <strain evidence="9">cv. Jemalong A17</strain>
    </source>
</reference>
<dbReference type="Pfam" id="PF03106">
    <property type="entry name" value="WRKY"/>
    <property type="match status" value="1"/>
</dbReference>
<keyword evidence="2" id="KW-0805">Transcription regulation</keyword>
<dbReference type="InterPro" id="IPR044810">
    <property type="entry name" value="WRKY_plant"/>
</dbReference>
<dbReference type="SMART" id="SM00774">
    <property type="entry name" value="WRKY"/>
    <property type="match status" value="1"/>
</dbReference>
<dbReference type="PANTHER" id="PTHR31282">
    <property type="entry name" value="WRKY TRANSCRIPTION FACTOR 21-RELATED"/>
    <property type="match status" value="1"/>
</dbReference>
<dbReference type="InterPro" id="IPR003657">
    <property type="entry name" value="WRKY_dom"/>
</dbReference>
<dbReference type="AlphaFoldDB" id="G7K641"/>
<dbReference type="SUPFAM" id="SSF118290">
    <property type="entry name" value="WRKY DNA-binding domain"/>
    <property type="match status" value="1"/>
</dbReference>
<evidence type="ECO:0000313" key="10">
    <source>
        <dbReference type="Proteomes" id="UP000002051"/>
    </source>
</evidence>
<evidence type="ECO:0000313" key="9">
    <source>
        <dbReference type="EnsemblPlants" id="AES98371"/>
    </source>
</evidence>
<evidence type="ECO:0000256" key="5">
    <source>
        <dbReference type="ARBA" id="ARBA00023242"/>
    </source>
</evidence>
<evidence type="ECO:0000256" key="4">
    <source>
        <dbReference type="ARBA" id="ARBA00023163"/>
    </source>
</evidence>
<dbReference type="Proteomes" id="UP000002051">
    <property type="component" value="Chromosome 5"/>
</dbReference>
<dbReference type="GO" id="GO:0003700">
    <property type="term" value="F:DNA-binding transcription factor activity"/>
    <property type="evidence" value="ECO:0000318"/>
    <property type="project" value="GO_Central"/>
</dbReference>
<dbReference type="GO" id="GO:0005634">
    <property type="term" value="C:nucleus"/>
    <property type="evidence" value="ECO:0000318"/>
    <property type="project" value="GO_Central"/>
</dbReference>
<evidence type="ECO:0000313" key="8">
    <source>
        <dbReference type="EMBL" id="AES98371.1"/>
    </source>
</evidence>
<keyword evidence="4" id="KW-0804">Transcription</keyword>
<feature type="region of interest" description="Disordered" evidence="6">
    <location>
        <begin position="160"/>
        <end position="181"/>
    </location>
</feature>
<reference evidence="8 10" key="1">
    <citation type="journal article" date="2011" name="Nature">
        <title>The Medicago genome provides insight into the evolution of rhizobial symbioses.</title>
        <authorList>
            <person name="Young N.D."/>
            <person name="Debelle F."/>
            <person name="Oldroyd G.E."/>
            <person name="Geurts R."/>
            <person name="Cannon S.B."/>
            <person name="Udvardi M.K."/>
            <person name="Benedito V.A."/>
            <person name="Mayer K.F."/>
            <person name="Gouzy J."/>
            <person name="Schoof H."/>
            <person name="Van de Peer Y."/>
            <person name="Proost S."/>
            <person name="Cook D.R."/>
            <person name="Meyers B.C."/>
            <person name="Spannagl M."/>
            <person name="Cheung F."/>
            <person name="De Mita S."/>
            <person name="Krishnakumar V."/>
            <person name="Gundlach H."/>
            <person name="Zhou S."/>
            <person name="Mudge J."/>
            <person name="Bharti A.K."/>
            <person name="Murray J.D."/>
            <person name="Naoumkina M.A."/>
            <person name="Rosen B."/>
            <person name="Silverstein K.A."/>
            <person name="Tang H."/>
            <person name="Rombauts S."/>
            <person name="Zhao P.X."/>
            <person name="Zhou P."/>
            <person name="Barbe V."/>
            <person name="Bardou P."/>
            <person name="Bechner M."/>
            <person name="Bellec A."/>
            <person name="Berger A."/>
            <person name="Berges H."/>
            <person name="Bidwell S."/>
            <person name="Bisseling T."/>
            <person name="Choisne N."/>
            <person name="Couloux A."/>
            <person name="Denny R."/>
            <person name="Deshpande S."/>
            <person name="Dai X."/>
            <person name="Doyle J.J."/>
            <person name="Dudez A.M."/>
            <person name="Farmer A.D."/>
            <person name="Fouteau S."/>
            <person name="Franken C."/>
            <person name="Gibelin C."/>
            <person name="Gish J."/>
            <person name="Goldstein S."/>
            <person name="Gonzalez A.J."/>
            <person name="Green P.J."/>
            <person name="Hallab A."/>
            <person name="Hartog M."/>
            <person name="Hua A."/>
            <person name="Humphray S.J."/>
            <person name="Jeong D.H."/>
            <person name="Jing Y."/>
            <person name="Jocker A."/>
            <person name="Kenton S.M."/>
            <person name="Kim D.J."/>
            <person name="Klee K."/>
            <person name="Lai H."/>
            <person name="Lang C."/>
            <person name="Lin S."/>
            <person name="Macmil S.L."/>
            <person name="Magdelenat G."/>
            <person name="Matthews L."/>
            <person name="McCorrison J."/>
            <person name="Monaghan E.L."/>
            <person name="Mun J.H."/>
            <person name="Najar F.Z."/>
            <person name="Nicholson C."/>
            <person name="Noirot C."/>
            <person name="O'Bleness M."/>
            <person name="Paule C.R."/>
            <person name="Poulain J."/>
            <person name="Prion F."/>
            <person name="Qin B."/>
            <person name="Qu C."/>
            <person name="Retzel E.F."/>
            <person name="Riddle C."/>
            <person name="Sallet E."/>
            <person name="Samain S."/>
            <person name="Samson N."/>
            <person name="Sanders I."/>
            <person name="Saurat O."/>
            <person name="Scarpelli C."/>
            <person name="Schiex T."/>
            <person name="Segurens B."/>
            <person name="Severin A.J."/>
            <person name="Sherrier D.J."/>
            <person name="Shi R."/>
            <person name="Sims S."/>
            <person name="Singer S.R."/>
            <person name="Sinharoy S."/>
            <person name="Sterck L."/>
            <person name="Viollet A."/>
            <person name="Wang B.B."/>
            <person name="Wang K."/>
            <person name="Wang M."/>
            <person name="Wang X."/>
            <person name="Warfsmann J."/>
            <person name="Weissenbach J."/>
            <person name="White D.D."/>
            <person name="White J.D."/>
            <person name="Wiley G.B."/>
            <person name="Wincker P."/>
            <person name="Xing Y."/>
            <person name="Yang L."/>
            <person name="Yao Z."/>
            <person name="Ying F."/>
            <person name="Zhai J."/>
            <person name="Zhou L."/>
            <person name="Zuber A."/>
            <person name="Denarie J."/>
            <person name="Dixon R.A."/>
            <person name="May G.D."/>
            <person name="Schwartz D.C."/>
            <person name="Rogers J."/>
            <person name="Quetier F."/>
            <person name="Town C.D."/>
            <person name="Roe B.A."/>
        </authorList>
    </citation>
    <scope>NUCLEOTIDE SEQUENCE [LARGE SCALE GENOMIC DNA]</scope>
    <source>
        <strain evidence="8">A17</strain>
        <strain evidence="9 10">cv. Jemalong A17</strain>
    </source>
</reference>
<keyword evidence="3" id="KW-0238">DNA-binding</keyword>
<dbReference type="OMA" id="MQNEPGL"/>
<protein>
    <submittedName>
        <fullName evidence="8">WRKY family transcription factor</fullName>
    </submittedName>
</protein>
<dbReference type="PaxDb" id="3880-AES98371"/>
<accession>G7K641</accession>
<feature type="domain" description="WRKY" evidence="7">
    <location>
        <begin position="202"/>
        <end position="259"/>
    </location>
</feature>
<dbReference type="HOGENOM" id="CLU_052574_0_0_1"/>
<dbReference type="eggNOG" id="ENOG502RSM6">
    <property type="taxonomic scope" value="Eukaryota"/>
</dbReference>
<evidence type="ECO:0000256" key="1">
    <source>
        <dbReference type="ARBA" id="ARBA00004123"/>
    </source>
</evidence>
<sequence>MEEVMNFIMRAFELAKNLELELPNITNHPEMLFSSIDEVEKAFNAAKERVMMMLSSQHDTTTTTKPSNSFAQIPSHDVFMQKTQHAQIGGSGSAISMHAHSMDQLLLIQHPFDVSVLLENKMISGGGDVHLLRSRGTLRIGEMGGGRDVEGLDRSKGIEGDQMQGIETPPSRPKKCSRKNDLEKRTEMYPAPQIGNTEMPPEDGFTWRKYGQKEILGRKHPRSYYRCTHQKLYLCPAKKQVQRLDENPNIVEVTYRGEHICHKSLTAPSSYPPPPNLLVNISTIETAISSQGWPPVVNHDLRDGDGSGGPSNSRFGIDYPVADMADVMFNSGSSSGNSMESLFYITEDKGEPDEEKH</sequence>
<keyword evidence="10" id="KW-1185">Reference proteome</keyword>
<evidence type="ECO:0000256" key="6">
    <source>
        <dbReference type="SAM" id="MobiDB-lite"/>
    </source>
</evidence>
<name>G7K641_MEDTR</name>
<dbReference type="Gene3D" id="2.20.25.80">
    <property type="entry name" value="WRKY domain"/>
    <property type="match status" value="1"/>
</dbReference>
<dbReference type="EnsemblPlants" id="AES98371">
    <property type="protein sequence ID" value="AES98371"/>
    <property type="gene ID" value="MTR_5g067680"/>
</dbReference>
<gene>
    <name evidence="9" type="primary">11424132</name>
    <name evidence="8" type="ordered locus">MTR_5g067680</name>
</gene>
<dbReference type="InterPro" id="IPR036576">
    <property type="entry name" value="WRKY_dom_sf"/>
</dbReference>
<dbReference type="OrthoDB" id="684963at2759"/>
<dbReference type="GO" id="GO:0000976">
    <property type="term" value="F:transcription cis-regulatory region binding"/>
    <property type="evidence" value="ECO:0000318"/>
    <property type="project" value="GO_Central"/>
</dbReference>
<evidence type="ECO:0000256" key="2">
    <source>
        <dbReference type="ARBA" id="ARBA00023015"/>
    </source>
</evidence>
<dbReference type="EMBL" id="CM001221">
    <property type="protein sequence ID" value="AES98371.1"/>
    <property type="molecule type" value="Genomic_DNA"/>
</dbReference>